<dbReference type="SMART" id="SM00448">
    <property type="entry name" value="REC"/>
    <property type="match status" value="1"/>
</dbReference>
<gene>
    <name evidence="8" type="ORF">AURMO_00152</name>
</gene>
<dbReference type="GO" id="GO:0003677">
    <property type="term" value="F:DNA binding"/>
    <property type="evidence" value="ECO:0007669"/>
    <property type="project" value="UniProtKB-KW"/>
</dbReference>
<dbReference type="SUPFAM" id="SSF52172">
    <property type="entry name" value="CheY-like"/>
    <property type="match status" value="1"/>
</dbReference>
<dbReference type="AlphaFoldDB" id="A0A2Z3RVV7"/>
<evidence type="ECO:0000313" key="9">
    <source>
        <dbReference type="Proteomes" id="UP000246894"/>
    </source>
</evidence>
<dbReference type="Pfam" id="PF00196">
    <property type="entry name" value="GerE"/>
    <property type="match status" value="1"/>
</dbReference>
<organism evidence="8 9">
    <name type="scientific">Aurantimicrobium photophilum</name>
    <dbReference type="NCBI Taxonomy" id="1987356"/>
    <lineage>
        <taxon>Bacteria</taxon>
        <taxon>Bacillati</taxon>
        <taxon>Actinomycetota</taxon>
        <taxon>Actinomycetes</taxon>
        <taxon>Micrococcales</taxon>
        <taxon>Microbacteriaceae</taxon>
        <taxon>Aurantimicrobium</taxon>
    </lineage>
</organism>
<feature type="domain" description="Response regulatory" evidence="7">
    <location>
        <begin position="3"/>
        <end position="121"/>
    </location>
</feature>
<dbReference type="PANTHER" id="PTHR43214:SF24">
    <property type="entry name" value="TRANSCRIPTIONAL REGULATORY PROTEIN NARL-RELATED"/>
    <property type="match status" value="1"/>
</dbReference>
<dbReference type="InterPro" id="IPR000792">
    <property type="entry name" value="Tscrpt_reg_LuxR_C"/>
</dbReference>
<dbReference type="PROSITE" id="PS50110">
    <property type="entry name" value="RESPONSE_REGULATORY"/>
    <property type="match status" value="1"/>
</dbReference>
<dbReference type="InterPro" id="IPR039420">
    <property type="entry name" value="WalR-like"/>
</dbReference>
<dbReference type="PANTHER" id="PTHR43214">
    <property type="entry name" value="TWO-COMPONENT RESPONSE REGULATOR"/>
    <property type="match status" value="1"/>
</dbReference>
<dbReference type="CDD" id="cd06170">
    <property type="entry name" value="LuxR_C_like"/>
    <property type="match status" value="1"/>
</dbReference>
<keyword evidence="9" id="KW-1185">Reference proteome</keyword>
<evidence type="ECO:0000256" key="3">
    <source>
        <dbReference type="ARBA" id="ARBA00023125"/>
    </source>
</evidence>
<dbReference type="InterPro" id="IPR058245">
    <property type="entry name" value="NreC/VraR/RcsB-like_REC"/>
</dbReference>
<dbReference type="PRINTS" id="PR00038">
    <property type="entry name" value="HTHLUXR"/>
</dbReference>
<dbReference type="InterPro" id="IPR001789">
    <property type="entry name" value="Sig_transdc_resp-reg_receiver"/>
</dbReference>
<dbReference type="PROSITE" id="PS00622">
    <property type="entry name" value="HTH_LUXR_1"/>
    <property type="match status" value="1"/>
</dbReference>
<proteinExistence type="predicted"/>
<keyword evidence="1 5" id="KW-0597">Phosphoprotein</keyword>
<reference evidence="8 9" key="1">
    <citation type="submission" date="2017-10" db="EMBL/GenBank/DDBJ databases">
        <title>Genome of an Actinobacterium that displays light-enhanced growth.</title>
        <authorList>
            <person name="Maresca J.A."/>
            <person name="Hempel P."/>
            <person name="Shevchenko O."/>
            <person name="Miller K.J."/>
            <person name="Hahn M.W."/>
        </authorList>
    </citation>
    <scope>NUCLEOTIDE SEQUENCE [LARGE SCALE GENOMIC DNA]</scope>
    <source>
        <strain evidence="8 9">MWH-Mo1</strain>
    </source>
</reference>
<dbReference type="OrthoDB" id="9808843at2"/>
<name>A0A2Z3RVV7_9MICO</name>
<dbReference type="Gene3D" id="3.40.50.2300">
    <property type="match status" value="1"/>
</dbReference>
<dbReference type="SUPFAM" id="SSF46894">
    <property type="entry name" value="C-terminal effector domain of the bipartite response regulators"/>
    <property type="match status" value="1"/>
</dbReference>
<dbReference type="GO" id="GO:0000160">
    <property type="term" value="P:phosphorelay signal transduction system"/>
    <property type="evidence" value="ECO:0007669"/>
    <property type="project" value="InterPro"/>
</dbReference>
<dbReference type="EMBL" id="CP023994">
    <property type="protein sequence ID" value="AWR20771.1"/>
    <property type="molecule type" value="Genomic_DNA"/>
</dbReference>
<keyword evidence="2" id="KW-0805">Transcription regulation</keyword>
<evidence type="ECO:0000259" key="7">
    <source>
        <dbReference type="PROSITE" id="PS50110"/>
    </source>
</evidence>
<dbReference type="CDD" id="cd17535">
    <property type="entry name" value="REC_NarL-like"/>
    <property type="match status" value="1"/>
</dbReference>
<dbReference type="GO" id="GO:0006355">
    <property type="term" value="P:regulation of DNA-templated transcription"/>
    <property type="evidence" value="ECO:0007669"/>
    <property type="project" value="InterPro"/>
</dbReference>
<dbReference type="SMART" id="SM00421">
    <property type="entry name" value="HTH_LUXR"/>
    <property type="match status" value="1"/>
</dbReference>
<dbReference type="Pfam" id="PF00072">
    <property type="entry name" value="Response_reg"/>
    <property type="match status" value="1"/>
</dbReference>
<evidence type="ECO:0000256" key="5">
    <source>
        <dbReference type="PROSITE-ProRule" id="PRU00169"/>
    </source>
</evidence>
<feature type="modified residue" description="4-aspartylphosphate" evidence="5">
    <location>
        <position position="54"/>
    </location>
</feature>
<evidence type="ECO:0000256" key="4">
    <source>
        <dbReference type="ARBA" id="ARBA00023163"/>
    </source>
</evidence>
<dbReference type="PROSITE" id="PS50043">
    <property type="entry name" value="HTH_LUXR_2"/>
    <property type="match status" value="1"/>
</dbReference>
<dbReference type="InterPro" id="IPR016032">
    <property type="entry name" value="Sig_transdc_resp-reg_C-effctor"/>
</dbReference>
<evidence type="ECO:0000256" key="1">
    <source>
        <dbReference type="ARBA" id="ARBA00022553"/>
    </source>
</evidence>
<dbReference type="Proteomes" id="UP000246894">
    <property type="component" value="Chromosome"/>
</dbReference>
<evidence type="ECO:0000256" key="2">
    <source>
        <dbReference type="ARBA" id="ARBA00023015"/>
    </source>
</evidence>
<dbReference type="InterPro" id="IPR011006">
    <property type="entry name" value="CheY-like_superfamily"/>
</dbReference>
<keyword evidence="3" id="KW-0238">DNA-binding</keyword>
<feature type="domain" description="HTH luxR-type" evidence="6">
    <location>
        <begin position="155"/>
        <end position="217"/>
    </location>
</feature>
<protein>
    <submittedName>
        <fullName evidence="8">Transcriptional regulatory protein DegU</fullName>
    </submittedName>
</protein>
<sequence>MINVLIADDQPLIRSAVKALIDLEADMHVIAEAASGEEALALCQQHHPDLVLMDIRMPHGDGIWATREIVNDQTCAATKVLILTTFEEEEYIFEALRAGASGFLGKGTDGRQLTQSIRSVHTGDSLLSPLATRKIIERFMTAESFEKSTAEFSLRHPVLTDRETEILTLVGLGLNNHAIAERLFISPLTVKTHINRLMTKCEVHDRSQLVIEAYESGLVSPGQNPRA</sequence>
<evidence type="ECO:0000259" key="6">
    <source>
        <dbReference type="PROSITE" id="PS50043"/>
    </source>
</evidence>
<accession>A0A2Z3RVV7</accession>
<dbReference type="RefSeq" id="WP_110232692.1">
    <property type="nucleotide sequence ID" value="NZ_CP023994.1"/>
</dbReference>
<evidence type="ECO:0000313" key="8">
    <source>
        <dbReference type="EMBL" id="AWR20771.1"/>
    </source>
</evidence>
<keyword evidence="4" id="KW-0804">Transcription</keyword>
<dbReference type="KEGG" id="aum:AURMO_00152"/>